<name>A0A8S5MEG5_9CAUD</name>
<reference evidence="2" key="1">
    <citation type="journal article" date="2021" name="Proc. Natl. Acad. Sci. U.S.A.">
        <title>A Catalog of Tens of Thousands of Viruses from Human Metagenomes Reveals Hidden Associations with Chronic Diseases.</title>
        <authorList>
            <person name="Tisza M.J."/>
            <person name="Buck C.B."/>
        </authorList>
    </citation>
    <scope>NUCLEOTIDE SEQUENCE</scope>
    <source>
        <strain evidence="2">CtYh54</strain>
    </source>
</reference>
<evidence type="ECO:0000256" key="1">
    <source>
        <dbReference type="SAM" id="Coils"/>
    </source>
</evidence>
<organism evidence="2">
    <name type="scientific">Siphoviridae sp. ctYh54</name>
    <dbReference type="NCBI Taxonomy" id="2826379"/>
    <lineage>
        <taxon>Viruses</taxon>
        <taxon>Duplodnaviria</taxon>
        <taxon>Heunggongvirae</taxon>
        <taxon>Uroviricota</taxon>
        <taxon>Caudoviricetes</taxon>
    </lineage>
</organism>
<sequence>MNNTVEAYQVAKQQHRQAEINIASAKAQAEVYKKDIENILVSEQVSSIQELQDKYKKKTEELAAITNVLQKEVAAANEVLTKLGVNV</sequence>
<keyword evidence="1" id="KW-0175">Coiled coil</keyword>
<proteinExistence type="predicted"/>
<evidence type="ECO:0000313" key="2">
    <source>
        <dbReference type="EMBL" id="DAD80568.1"/>
    </source>
</evidence>
<accession>A0A8S5MEG5</accession>
<feature type="coiled-coil region" evidence="1">
    <location>
        <begin position="8"/>
        <end position="68"/>
    </location>
</feature>
<dbReference type="EMBL" id="BK014884">
    <property type="protein sequence ID" value="DAD80568.1"/>
    <property type="molecule type" value="Genomic_DNA"/>
</dbReference>
<protein>
    <submittedName>
        <fullName evidence="2">Uncharacterized protein</fullName>
    </submittedName>
</protein>